<sequence>MASMKKLLGFRQLSLNGDASPPRRPSLKKQLSEERGEFKNWPDDLGIRLNLADNARFVKPAWVDPIDTINDEPVIIRKFGENRHSATRKLTRQTSLDNDSSPASQKDRQNLKPNLKIILSQNSLDYTQETIEIQRNEPPKIIKPLITNVHDKNCFKIRKNAKASAEKAAWQVPNKATVPDSPQVSTADCPAQPHDGQADVKPIASVIIRPTTAASKREMFQKRTNSAFTTTVTTLNNKEPQKARRPLIRTSSAPCKPEHVRSKLVFQKHRKSFKKIHLKSTASKTSDAEKNEENSRSNCQAPGAEVVTMVSLISPEGSDGEEQEEDKQSSLEKSGQVQKIGGVGKTSKTVSFQQSSIHAIRSFSASFPARRSSVSAALLMNNSLNSFATKGQQEKRGTNSTKFDDDERMPKRRFVRNSKEDSKTASFDQRNIDDEIQKDEQKQIGDLENPNQGASDDVKTGKEQEASDVDLKSPKEKQCWSMYCKMTEKGINVSFDTILRGMLTPTEYRLSRKHSLIPPNAEPSKST</sequence>
<keyword evidence="3" id="KW-1185">Reference proteome</keyword>
<feature type="compositionally biased region" description="Basic and acidic residues" evidence="1">
    <location>
        <begin position="456"/>
        <end position="473"/>
    </location>
</feature>
<feature type="region of interest" description="Disordered" evidence="1">
    <location>
        <begin position="171"/>
        <end position="197"/>
    </location>
</feature>
<dbReference type="AlphaFoldDB" id="A0A9N9TFE9"/>
<feature type="region of interest" description="Disordered" evidence="1">
    <location>
        <begin position="388"/>
        <end position="473"/>
    </location>
</feature>
<feature type="region of interest" description="Disordered" evidence="1">
    <location>
        <begin position="1"/>
        <end position="35"/>
    </location>
</feature>
<organism evidence="2 3">
    <name type="scientific">Phyllotreta striolata</name>
    <name type="common">Striped flea beetle</name>
    <name type="synonym">Crioceris striolata</name>
    <dbReference type="NCBI Taxonomy" id="444603"/>
    <lineage>
        <taxon>Eukaryota</taxon>
        <taxon>Metazoa</taxon>
        <taxon>Ecdysozoa</taxon>
        <taxon>Arthropoda</taxon>
        <taxon>Hexapoda</taxon>
        <taxon>Insecta</taxon>
        <taxon>Pterygota</taxon>
        <taxon>Neoptera</taxon>
        <taxon>Endopterygota</taxon>
        <taxon>Coleoptera</taxon>
        <taxon>Polyphaga</taxon>
        <taxon>Cucujiformia</taxon>
        <taxon>Chrysomeloidea</taxon>
        <taxon>Chrysomelidae</taxon>
        <taxon>Galerucinae</taxon>
        <taxon>Alticini</taxon>
        <taxon>Phyllotreta</taxon>
    </lineage>
</organism>
<protein>
    <submittedName>
        <fullName evidence="2">Uncharacterized protein</fullName>
    </submittedName>
</protein>
<feature type="region of interest" description="Disordered" evidence="1">
    <location>
        <begin position="275"/>
        <end position="351"/>
    </location>
</feature>
<dbReference type="EMBL" id="OU900094">
    <property type="protein sequence ID" value="CAG9854758.1"/>
    <property type="molecule type" value="Genomic_DNA"/>
</dbReference>
<dbReference type="OrthoDB" id="7663415at2759"/>
<feature type="compositionally biased region" description="Basic and acidic residues" evidence="1">
    <location>
        <begin position="430"/>
        <end position="445"/>
    </location>
</feature>
<gene>
    <name evidence="2" type="ORF">PHYEVI_LOCUS1218</name>
</gene>
<feature type="region of interest" description="Disordered" evidence="1">
    <location>
        <begin position="86"/>
        <end position="111"/>
    </location>
</feature>
<dbReference type="Proteomes" id="UP001153712">
    <property type="component" value="Chromosome 1"/>
</dbReference>
<proteinExistence type="predicted"/>
<feature type="compositionally biased region" description="Basic and acidic residues" evidence="1">
    <location>
        <begin position="286"/>
        <end position="295"/>
    </location>
</feature>
<feature type="compositionally biased region" description="Polar residues" evidence="1">
    <location>
        <begin position="92"/>
        <end position="104"/>
    </location>
</feature>
<evidence type="ECO:0000313" key="2">
    <source>
        <dbReference type="EMBL" id="CAG9854758.1"/>
    </source>
</evidence>
<reference evidence="2" key="1">
    <citation type="submission" date="2022-01" db="EMBL/GenBank/DDBJ databases">
        <authorList>
            <person name="King R."/>
        </authorList>
    </citation>
    <scope>NUCLEOTIDE SEQUENCE</scope>
</reference>
<feature type="compositionally biased region" description="Basic and acidic residues" evidence="1">
    <location>
        <begin position="392"/>
        <end position="409"/>
    </location>
</feature>
<accession>A0A9N9TFE9</accession>
<evidence type="ECO:0000256" key="1">
    <source>
        <dbReference type="SAM" id="MobiDB-lite"/>
    </source>
</evidence>
<evidence type="ECO:0000313" key="3">
    <source>
        <dbReference type="Proteomes" id="UP001153712"/>
    </source>
</evidence>
<name>A0A9N9TFE9_PHYSR</name>